<dbReference type="Pfam" id="PF12952">
    <property type="entry name" value="DUF3841"/>
    <property type="match status" value="1"/>
</dbReference>
<name>A0A2W1LM06_9BACL</name>
<reference evidence="1 2" key="1">
    <citation type="submission" date="2018-06" db="EMBL/GenBank/DDBJ databases">
        <title>Paenibacillus imtechensis sp. nov.</title>
        <authorList>
            <person name="Pinnaka A.K."/>
            <person name="Singh H."/>
            <person name="Kaur M."/>
        </authorList>
    </citation>
    <scope>NUCLEOTIDE SEQUENCE [LARGE SCALE GENOMIC DNA]</scope>
    <source>
        <strain evidence="1 2">SMB1</strain>
    </source>
</reference>
<protein>
    <recommendedName>
        <fullName evidence="3">DUF3841 domain-containing protein</fullName>
    </recommendedName>
</protein>
<keyword evidence="2" id="KW-1185">Reference proteome</keyword>
<proteinExistence type="predicted"/>
<dbReference type="AlphaFoldDB" id="A0A2W1LM06"/>
<evidence type="ECO:0000313" key="1">
    <source>
        <dbReference type="EMBL" id="PZD95905.1"/>
    </source>
</evidence>
<accession>A0A2W1LM06</accession>
<dbReference type="Proteomes" id="UP000249522">
    <property type="component" value="Unassembled WGS sequence"/>
</dbReference>
<dbReference type="OrthoDB" id="286252at2"/>
<dbReference type="EMBL" id="QKRB01000043">
    <property type="protein sequence ID" value="PZD95905.1"/>
    <property type="molecule type" value="Genomic_DNA"/>
</dbReference>
<dbReference type="InterPro" id="IPR024211">
    <property type="entry name" value="DUF3841"/>
</dbReference>
<sequence length="171" mass="20415">MKLWTIQSFHAWEEALASGYLVGNVNFVWEEFLQPYHWMMEQMKNRLPNYRDEYPVWLWPDRPDLRHSGHMSKGKKAVLLEVNLNEENVLFSDFQAWHIVLANHYLALTEEEDLLFESGCGNMSIEESWQRIFNYDEIRQYEYWEGSEDLQAVTGAVPLSRIKHIKTFIGR</sequence>
<evidence type="ECO:0008006" key="3">
    <source>
        <dbReference type="Google" id="ProtNLM"/>
    </source>
</evidence>
<evidence type="ECO:0000313" key="2">
    <source>
        <dbReference type="Proteomes" id="UP000249522"/>
    </source>
</evidence>
<dbReference type="RefSeq" id="WP_111146650.1">
    <property type="nucleotide sequence ID" value="NZ_QKRB01000043.1"/>
</dbReference>
<organism evidence="1 2">
    <name type="scientific">Paenibacillus sambharensis</name>
    <dbReference type="NCBI Taxonomy" id="1803190"/>
    <lineage>
        <taxon>Bacteria</taxon>
        <taxon>Bacillati</taxon>
        <taxon>Bacillota</taxon>
        <taxon>Bacilli</taxon>
        <taxon>Bacillales</taxon>
        <taxon>Paenibacillaceae</taxon>
        <taxon>Paenibacillus</taxon>
    </lineage>
</organism>
<comment type="caution">
    <text evidence="1">The sequence shown here is derived from an EMBL/GenBank/DDBJ whole genome shotgun (WGS) entry which is preliminary data.</text>
</comment>
<gene>
    <name evidence="1" type="ORF">DNH61_10710</name>
</gene>